<sequence length="106" mass="11631">MQLCVSFGVLVVECRLDSTICHSQSRDSTTISVSPSHSAHVDYPISNDLELGKSHFFSDAVVCKLRGIGGRMQARIYDPSFSKRDSTTISLCTGHSAHVDYPISRI</sequence>
<reference evidence="3 5" key="1">
    <citation type="journal article" date="2019" name="Sci. Rep.">
        <title>Orb-weaving spider Araneus ventricosus genome elucidates the spidroin gene catalogue.</title>
        <authorList>
            <person name="Kono N."/>
            <person name="Nakamura H."/>
            <person name="Ohtoshi R."/>
            <person name="Moran D.A.P."/>
            <person name="Shinohara A."/>
            <person name="Yoshida Y."/>
            <person name="Fujiwara M."/>
            <person name="Mori M."/>
            <person name="Tomita M."/>
            <person name="Arakawa K."/>
        </authorList>
    </citation>
    <scope>NUCLEOTIDE SEQUENCE [LARGE SCALE GENOMIC DNA]</scope>
</reference>
<organism evidence="3 5">
    <name type="scientific">Araneus ventricosus</name>
    <name type="common">Orbweaver spider</name>
    <name type="synonym">Epeira ventricosa</name>
    <dbReference type="NCBI Taxonomy" id="182803"/>
    <lineage>
        <taxon>Eukaryota</taxon>
        <taxon>Metazoa</taxon>
        <taxon>Ecdysozoa</taxon>
        <taxon>Arthropoda</taxon>
        <taxon>Chelicerata</taxon>
        <taxon>Arachnida</taxon>
        <taxon>Araneae</taxon>
        <taxon>Araneomorphae</taxon>
        <taxon>Entelegynae</taxon>
        <taxon>Araneoidea</taxon>
        <taxon>Araneidae</taxon>
        <taxon>Araneus</taxon>
    </lineage>
</organism>
<keyword evidence="5" id="KW-1185">Reference proteome</keyword>
<evidence type="ECO:0000313" key="4">
    <source>
        <dbReference type="EMBL" id="GBN13241.1"/>
    </source>
</evidence>
<accession>A0A4Y2LG99</accession>
<evidence type="ECO:0000313" key="1">
    <source>
        <dbReference type="EMBL" id="GBN13170.1"/>
    </source>
</evidence>
<dbReference type="Proteomes" id="UP000499080">
    <property type="component" value="Unassembled WGS sequence"/>
</dbReference>
<gene>
    <name evidence="4" type="ORF">AVEN_198452_1</name>
    <name evidence="1" type="ORF">AVEN_51618_1</name>
    <name evidence="2" type="ORF">AVEN_61215_1</name>
    <name evidence="3" type="ORF">AVEN_68620_1</name>
</gene>
<evidence type="ECO:0000313" key="5">
    <source>
        <dbReference type="Proteomes" id="UP000499080"/>
    </source>
</evidence>
<dbReference type="EMBL" id="BGPR01199175">
    <property type="protein sequence ID" value="GBN13170.1"/>
    <property type="molecule type" value="Genomic_DNA"/>
</dbReference>
<dbReference type="AlphaFoldDB" id="A0A4Y2LG99"/>
<dbReference type="EMBL" id="BGPR01199178">
    <property type="protein sequence ID" value="GBN13181.1"/>
    <property type="molecule type" value="Genomic_DNA"/>
</dbReference>
<proteinExistence type="predicted"/>
<evidence type="ECO:0000313" key="2">
    <source>
        <dbReference type="EMBL" id="GBN13181.1"/>
    </source>
</evidence>
<dbReference type="EMBL" id="BGPR01199181">
    <property type="protein sequence ID" value="GBN13190.1"/>
    <property type="molecule type" value="Genomic_DNA"/>
</dbReference>
<name>A0A4Y2LG99_ARAVE</name>
<dbReference type="EMBL" id="BGPR01199201">
    <property type="protein sequence ID" value="GBN13241.1"/>
    <property type="molecule type" value="Genomic_DNA"/>
</dbReference>
<evidence type="ECO:0000313" key="3">
    <source>
        <dbReference type="EMBL" id="GBN13190.1"/>
    </source>
</evidence>
<protein>
    <submittedName>
        <fullName evidence="3">Uncharacterized protein</fullName>
    </submittedName>
</protein>
<comment type="caution">
    <text evidence="3">The sequence shown here is derived from an EMBL/GenBank/DDBJ whole genome shotgun (WGS) entry which is preliminary data.</text>
</comment>